<dbReference type="InterPro" id="IPR009057">
    <property type="entry name" value="Homeodomain-like_sf"/>
</dbReference>
<keyword evidence="4" id="KW-1185">Reference proteome</keyword>
<dbReference type="PIRSF" id="PIRSF037327">
    <property type="entry name" value="TFIIIB_Bdp1_fun"/>
    <property type="match status" value="1"/>
</dbReference>
<gene>
    <name evidence="3" type="ORF">HGUI_00613</name>
</gene>
<dbReference type="InterPro" id="IPR017174">
    <property type="entry name" value="Bdp1_fungi"/>
</dbReference>
<accession>A0A1L0CI16</accession>
<sequence>MSSIINKSNTRFKPKFGSRPNSRVQSRPNTTNDDQNQSIDPLSKLSQPIDVLPQSTQSGPTQVNETNPSQSSLENLTAVETTSLKSRRASTRLGSISNGTLDNSVSRRPSFMQSRRPSAIGSTQPQVVASSARVSDILTTKAATKTSSWRQNVSKDSALLAMKRKRKGSIQALNKSNAKLKSASKLSTALERKNVNSAHLDPNMMAQLEEAKKELSSVEDDMYKIKSLKDVPKSLSENESKLFTFDNKSFTMAELCKYNLPIGKVTSNYLISKEASKKRKEEREKRKALRKLAREHNKSLTELTKEEDEEREEKRRKEQEALLSMDIPEPPTQGSADLQLKLDKDGKIILDESSAVIDKHEQFSLINKTKEVTQETNFTNLYNNGSYTKQQYTDPWTVDEEIKFYKSLSKWGTDFNFIAQLFPYRNRRQIKLKFSSEEKKNPVLIELALKRKLPFDFDMFVKECKIANTDNTVPKTDRDENDINDPSNTVIANGRMNIITLEQYEQKLAEVRLRHEESLKQIQLGKEMAKTEDYKAYEEKDVADEHIGAGGLTEKELDKRRAGEVVIGYYGQRKLEEDE</sequence>
<dbReference type="GO" id="GO:0006359">
    <property type="term" value="P:regulation of transcription by RNA polymerase III"/>
    <property type="evidence" value="ECO:0007669"/>
    <property type="project" value="EnsemblFungi"/>
</dbReference>
<feature type="region of interest" description="Disordered" evidence="1">
    <location>
        <begin position="1"/>
        <end position="88"/>
    </location>
</feature>
<dbReference type="GO" id="GO:0070898">
    <property type="term" value="P:RNA polymerase III preinitiation complex assembly"/>
    <property type="evidence" value="ECO:0007669"/>
    <property type="project" value="EnsemblFungi"/>
</dbReference>
<evidence type="ECO:0000259" key="2">
    <source>
        <dbReference type="SMART" id="SM00717"/>
    </source>
</evidence>
<evidence type="ECO:0000313" key="3">
    <source>
        <dbReference type="EMBL" id="SGZ38413.1"/>
    </source>
</evidence>
<evidence type="ECO:0000256" key="1">
    <source>
        <dbReference type="SAM" id="MobiDB-lite"/>
    </source>
</evidence>
<feature type="compositionally biased region" description="Polar residues" evidence="1">
    <location>
        <begin position="19"/>
        <end position="46"/>
    </location>
</feature>
<dbReference type="AlphaFoldDB" id="A0A1L0CI16"/>
<feature type="region of interest" description="Disordered" evidence="1">
    <location>
        <begin position="292"/>
        <end position="334"/>
    </location>
</feature>
<dbReference type="PANTHER" id="PTHR22929">
    <property type="entry name" value="RNA POLYMERASE III TRANSCRIPTION INITIATION FACTOR B"/>
    <property type="match status" value="1"/>
</dbReference>
<reference evidence="4" key="1">
    <citation type="submission" date="2016-11" db="EMBL/GenBank/DDBJ databases">
        <authorList>
            <person name="Guldener U."/>
        </authorList>
    </citation>
    <scope>NUCLEOTIDE SEQUENCE [LARGE SCALE GENOMIC DNA]</scope>
</reference>
<evidence type="ECO:0000313" key="4">
    <source>
        <dbReference type="Proteomes" id="UP000183365"/>
    </source>
</evidence>
<dbReference type="GO" id="GO:0000126">
    <property type="term" value="C:transcription factor TFIIIB complex"/>
    <property type="evidence" value="ECO:0007669"/>
    <property type="project" value="EnsemblFungi"/>
</dbReference>
<dbReference type="GO" id="GO:0001112">
    <property type="term" value="P:DNA-templated transcription open complex formation"/>
    <property type="evidence" value="ECO:0007669"/>
    <property type="project" value="EnsemblFungi"/>
</dbReference>
<feature type="domain" description="Myb-like" evidence="2">
    <location>
        <begin position="392"/>
        <end position="440"/>
    </location>
</feature>
<dbReference type="GO" id="GO:0001156">
    <property type="term" value="F:TFIIIC-class transcription factor complex binding"/>
    <property type="evidence" value="ECO:0007669"/>
    <property type="project" value="EnsemblFungi"/>
</dbReference>
<dbReference type="Pfam" id="PF15963">
    <property type="entry name" value="Myb_DNA-bind_7"/>
    <property type="match status" value="1"/>
</dbReference>
<feature type="compositionally biased region" description="Polar residues" evidence="1">
    <location>
        <begin position="53"/>
        <end position="84"/>
    </location>
</feature>
<dbReference type="PANTHER" id="PTHR22929:SF0">
    <property type="entry name" value="TRANSCRIPTION FACTOR TFIIIB COMPONENT B'' HOMOLOG"/>
    <property type="match status" value="1"/>
</dbReference>
<dbReference type="Gene3D" id="1.10.10.60">
    <property type="entry name" value="Homeodomain-like"/>
    <property type="match status" value="1"/>
</dbReference>
<dbReference type="InterPro" id="IPR001005">
    <property type="entry name" value="SANT/Myb"/>
</dbReference>
<dbReference type="SUPFAM" id="SSF46689">
    <property type="entry name" value="Homeodomain-like"/>
    <property type="match status" value="1"/>
</dbReference>
<name>A0A1L0CI16_9ASCO</name>
<dbReference type="VEuPathDB" id="FungiDB:HGUI_00613"/>
<dbReference type="SMART" id="SM00717">
    <property type="entry name" value="SANT"/>
    <property type="match status" value="1"/>
</dbReference>
<proteinExistence type="predicted"/>
<dbReference type="Proteomes" id="UP000183365">
    <property type="component" value="Unassembled WGS sequence"/>
</dbReference>
<organism evidence="3 4">
    <name type="scientific">Hanseniaspora guilliermondii</name>
    <dbReference type="NCBI Taxonomy" id="56406"/>
    <lineage>
        <taxon>Eukaryota</taxon>
        <taxon>Fungi</taxon>
        <taxon>Dikarya</taxon>
        <taxon>Ascomycota</taxon>
        <taxon>Saccharomycotina</taxon>
        <taxon>Saccharomycetes</taxon>
        <taxon>Saccharomycodales</taxon>
        <taxon>Saccharomycodaceae</taxon>
        <taxon>Hanseniaspora</taxon>
    </lineage>
</organism>
<dbReference type="EMBL" id="FQNF01000007">
    <property type="protein sequence ID" value="SGZ38413.1"/>
    <property type="molecule type" value="Genomic_DNA"/>
</dbReference>
<dbReference type="InterPro" id="IPR039467">
    <property type="entry name" value="TFIIIB_B''_Myb"/>
</dbReference>
<dbReference type="OrthoDB" id="272624at2759"/>
<dbReference type="CDD" id="cd00167">
    <property type="entry name" value="SANT"/>
    <property type="match status" value="1"/>
</dbReference>
<protein>
    <recommendedName>
        <fullName evidence="2">Myb-like domain-containing protein</fullName>
    </recommendedName>
</protein>
<dbReference type="GO" id="GO:0000995">
    <property type="term" value="F:RNA polymerase III general transcription initiation factor activity"/>
    <property type="evidence" value="ECO:0007669"/>
    <property type="project" value="InterPro"/>
</dbReference>